<evidence type="ECO:0000313" key="2">
    <source>
        <dbReference type="Proteomes" id="UP001232445"/>
    </source>
</evidence>
<name>A0ABU0CUY3_9BACI</name>
<comment type="caution">
    <text evidence="1">The sequence shown here is derived from an EMBL/GenBank/DDBJ whole genome shotgun (WGS) entry which is preliminary data.</text>
</comment>
<gene>
    <name evidence="1" type="ORF">J2S00_001623</name>
</gene>
<sequence length="33" mass="3981">MDERFDAIEASLEILVRENHENKLEILRLKRAK</sequence>
<dbReference type="Proteomes" id="UP001232445">
    <property type="component" value="Unassembled WGS sequence"/>
</dbReference>
<reference evidence="1 2" key="1">
    <citation type="submission" date="2023-07" db="EMBL/GenBank/DDBJ databases">
        <title>Genomic Encyclopedia of Type Strains, Phase IV (KMG-IV): sequencing the most valuable type-strain genomes for metagenomic binning, comparative biology and taxonomic classification.</title>
        <authorList>
            <person name="Goeker M."/>
        </authorList>
    </citation>
    <scope>NUCLEOTIDE SEQUENCE [LARGE SCALE GENOMIC DNA]</scope>
    <source>
        <strain evidence="1 2">DSM 17740</strain>
    </source>
</reference>
<accession>A0ABU0CUY3</accession>
<keyword evidence="2" id="KW-1185">Reference proteome</keyword>
<proteinExistence type="predicted"/>
<protein>
    <submittedName>
        <fullName evidence="1">Uncharacterized protein</fullName>
    </submittedName>
</protein>
<dbReference type="EMBL" id="JAUSUQ010000005">
    <property type="protein sequence ID" value="MDQ0338837.1"/>
    <property type="molecule type" value="Genomic_DNA"/>
</dbReference>
<organism evidence="1 2">
    <name type="scientific">Caldalkalibacillus uzonensis</name>
    <dbReference type="NCBI Taxonomy" id="353224"/>
    <lineage>
        <taxon>Bacteria</taxon>
        <taxon>Bacillati</taxon>
        <taxon>Bacillota</taxon>
        <taxon>Bacilli</taxon>
        <taxon>Bacillales</taxon>
        <taxon>Bacillaceae</taxon>
        <taxon>Caldalkalibacillus</taxon>
    </lineage>
</organism>
<evidence type="ECO:0000313" key="1">
    <source>
        <dbReference type="EMBL" id="MDQ0338837.1"/>
    </source>
</evidence>